<proteinExistence type="predicted"/>
<evidence type="ECO:0000313" key="2">
    <source>
        <dbReference type="EMBL" id="QNT71471.1"/>
    </source>
</evidence>
<sequence>MSDLPSDWSIPTFRGISEPVTLLGLPPEQAALAVFLGAGTAVLLLIFAGLIPAVIAAAILIPSVFFVFRRLYDSDPYWGEHLTTHRWPTTVWLGQ</sequence>
<gene>
    <name evidence="2" type="ORF">HQ394_19230</name>
</gene>
<keyword evidence="2" id="KW-0614">Plasmid</keyword>
<dbReference type="Proteomes" id="UP000516369">
    <property type="component" value="Plasmid unnamed"/>
</dbReference>
<organism evidence="2 3">
    <name type="scientific">Defluviicoccus vanus</name>
    <dbReference type="NCBI Taxonomy" id="111831"/>
    <lineage>
        <taxon>Bacteria</taxon>
        <taxon>Pseudomonadati</taxon>
        <taxon>Pseudomonadota</taxon>
        <taxon>Alphaproteobacteria</taxon>
        <taxon>Rhodospirillales</taxon>
        <taxon>Rhodospirillaceae</taxon>
        <taxon>Defluviicoccus</taxon>
    </lineage>
</organism>
<keyword evidence="3" id="KW-1185">Reference proteome</keyword>
<dbReference type="AlphaFoldDB" id="A0A7H1N6Y5"/>
<reference evidence="2 3" key="1">
    <citation type="submission" date="2020-05" db="EMBL/GenBank/DDBJ databases">
        <title>Complete closed genome sequence of Defluviicoccus vanus.</title>
        <authorList>
            <person name="Bessarab I."/>
            <person name="Arumugam K."/>
            <person name="Maszenan A.M."/>
            <person name="Seviour R.J."/>
            <person name="Williams R.B."/>
        </authorList>
    </citation>
    <scope>NUCLEOTIDE SEQUENCE [LARGE SCALE GENOMIC DNA]</scope>
    <source>
        <strain evidence="2 3">Ben 114</strain>
        <plasmid evidence="2 3">unnamed</plasmid>
    </source>
</reference>
<dbReference type="RefSeq" id="WP_190263487.1">
    <property type="nucleotide sequence ID" value="NZ_CP053924.1"/>
</dbReference>
<protein>
    <submittedName>
        <fullName evidence="2">Uncharacterized protein</fullName>
    </submittedName>
</protein>
<dbReference type="KEGG" id="dvn:HQ394_19230"/>
<evidence type="ECO:0000313" key="3">
    <source>
        <dbReference type="Proteomes" id="UP000516369"/>
    </source>
</evidence>
<evidence type="ECO:0000256" key="1">
    <source>
        <dbReference type="SAM" id="Phobius"/>
    </source>
</evidence>
<keyword evidence="1" id="KW-0472">Membrane</keyword>
<feature type="transmembrane region" description="Helical" evidence="1">
    <location>
        <begin position="30"/>
        <end position="61"/>
    </location>
</feature>
<dbReference type="EMBL" id="CP053924">
    <property type="protein sequence ID" value="QNT71471.1"/>
    <property type="molecule type" value="Genomic_DNA"/>
</dbReference>
<keyword evidence="1" id="KW-0812">Transmembrane</keyword>
<keyword evidence="1" id="KW-1133">Transmembrane helix</keyword>
<name>A0A7H1N6Y5_9PROT</name>
<accession>A0A7H1N6Y5</accession>
<geneLocation type="plasmid" evidence="2 3">
    <name>unnamed</name>
</geneLocation>